<gene>
    <name evidence="2" type="ORF">EXIGUO9Y_380063</name>
</gene>
<evidence type="ECO:0000313" key="2">
    <source>
        <dbReference type="EMBL" id="VWX38299.1"/>
    </source>
</evidence>
<evidence type="ECO:0000256" key="1">
    <source>
        <dbReference type="SAM" id="Coils"/>
    </source>
</evidence>
<accession>A0A653IGB7</accession>
<evidence type="ECO:0000313" key="3">
    <source>
        <dbReference type="Proteomes" id="UP000439752"/>
    </source>
</evidence>
<protein>
    <submittedName>
        <fullName evidence="2">Uncharacterized protein</fullName>
    </submittedName>
</protein>
<name>A0A653IGB7_9BACL</name>
<organism evidence="2 3">
    <name type="scientific">Exiguobacterium oxidotolerans</name>
    <dbReference type="NCBI Taxonomy" id="223958"/>
    <lineage>
        <taxon>Bacteria</taxon>
        <taxon>Bacillati</taxon>
        <taxon>Bacillota</taxon>
        <taxon>Bacilli</taxon>
        <taxon>Bacillales</taxon>
        <taxon>Bacillales Family XII. Incertae Sedis</taxon>
        <taxon>Exiguobacterium</taxon>
    </lineage>
</organism>
<dbReference type="AlphaFoldDB" id="A0A653IGB7"/>
<keyword evidence="1" id="KW-0175">Coiled coil</keyword>
<feature type="coiled-coil region" evidence="1">
    <location>
        <begin position="98"/>
        <end position="125"/>
    </location>
</feature>
<proteinExistence type="predicted"/>
<reference evidence="2 3" key="1">
    <citation type="submission" date="2019-10" db="EMBL/GenBank/DDBJ databases">
        <authorList>
            <person name="Karimi E."/>
        </authorList>
    </citation>
    <scope>NUCLEOTIDE SEQUENCE [LARGE SCALE GENOMIC DNA]</scope>
    <source>
        <strain evidence="2">Exiguobacterium sp. 9Y</strain>
    </source>
</reference>
<keyword evidence="3" id="KW-1185">Reference proteome</keyword>
<dbReference type="Proteomes" id="UP000439752">
    <property type="component" value="Unassembled WGS sequence"/>
</dbReference>
<dbReference type="EMBL" id="CABWKQ010000032">
    <property type="protein sequence ID" value="VWX38299.1"/>
    <property type="molecule type" value="Genomic_DNA"/>
</dbReference>
<sequence>MTPMEMESVIRKKIHTLLIFDRALPEDTTYPLSGTKGLEVAEVIFEESIPFGRLVTDKELAALVGTPEAKRYGMVTLLEEDDRFKPLFQNRKLPPEIETEVEERVRELAKQLRAIRSRCSSLERVILFGRAAQTLYDRALTRLEESNPPVHEELTSLECLRLPTIRRVTKEQLEQVKR</sequence>